<protein>
    <submittedName>
        <fullName evidence="8">Transcriptional regulator</fullName>
    </submittedName>
</protein>
<dbReference type="Pfam" id="PF00486">
    <property type="entry name" value="Trans_reg_C"/>
    <property type="match status" value="1"/>
</dbReference>
<dbReference type="Proteomes" id="UP000050454">
    <property type="component" value="Unassembled WGS sequence"/>
</dbReference>
<evidence type="ECO:0000313" key="8">
    <source>
        <dbReference type="EMBL" id="KPM48797.1"/>
    </source>
</evidence>
<feature type="domain" description="Response regulatory" evidence="6">
    <location>
        <begin position="3"/>
        <end position="117"/>
    </location>
</feature>
<feature type="DNA-binding region" description="OmpR/PhoB-type" evidence="5">
    <location>
        <begin position="130"/>
        <end position="227"/>
    </location>
</feature>
<dbReference type="GO" id="GO:0032993">
    <property type="term" value="C:protein-DNA complex"/>
    <property type="evidence" value="ECO:0007669"/>
    <property type="project" value="TreeGrafter"/>
</dbReference>
<dbReference type="SUPFAM" id="SSF46894">
    <property type="entry name" value="C-terminal effector domain of the bipartite response regulators"/>
    <property type="match status" value="1"/>
</dbReference>
<dbReference type="SMART" id="SM00862">
    <property type="entry name" value="Trans_reg_C"/>
    <property type="match status" value="1"/>
</dbReference>
<organism evidence="8 9">
    <name type="scientific">Jiulongibacter sediminis</name>
    <dbReference type="NCBI Taxonomy" id="1605367"/>
    <lineage>
        <taxon>Bacteria</taxon>
        <taxon>Pseudomonadati</taxon>
        <taxon>Bacteroidota</taxon>
        <taxon>Cytophagia</taxon>
        <taxon>Cytophagales</taxon>
        <taxon>Leadbetterellaceae</taxon>
        <taxon>Jiulongibacter</taxon>
    </lineage>
</organism>
<evidence type="ECO:0000256" key="5">
    <source>
        <dbReference type="PROSITE-ProRule" id="PRU01091"/>
    </source>
</evidence>
<evidence type="ECO:0000256" key="1">
    <source>
        <dbReference type="ARBA" id="ARBA00022553"/>
    </source>
</evidence>
<dbReference type="GO" id="GO:0006355">
    <property type="term" value="P:regulation of DNA-templated transcription"/>
    <property type="evidence" value="ECO:0007669"/>
    <property type="project" value="InterPro"/>
</dbReference>
<dbReference type="PROSITE" id="PS51755">
    <property type="entry name" value="OMPR_PHOB"/>
    <property type="match status" value="1"/>
</dbReference>
<dbReference type="InterPro" id="IPR039420">
    <property type="entry name" value="WalR-like"/>
</dbReference>
<comment type="caution">
    <text evidence="8">The sequence shown here is derived from an EMBL/GenBank/DDBJ whole genome shotgun (WGS) entry which is preliminary data.</text>
</comment>
<keyword evidence="1 4" id="KW-0597">Phosphoprotein</keyword>
<dbReference type="GO" id="GO:0000156">
    <property type="term" value="F:phosphorelay response regulator activity"/>
    <property type="evidence" value="ECO:0007669"/>
    <property type="project" value="TreeGrafter"/>
</dbReference>
<name>A0A0P7C8E9_9BACT</name>
<keyword evidence="2" id="KW-0902">Two-component regulatory system</keyword>
<dbReference type="EMBL" id="LGTQ01000006">
    <property type="protein sequence ID" value="KPM48797.1"/>
    <property type="molecule type" value="Genomic_DNA"/>
</dbReference>
<dbReference type="PROSITE" id="PS50110">
    <property type="entry name" value="RESPONSE_REGULATORY"/>
    <property type="match status" value="1"/>
</dbReference>
<dbReference type="PANTHER" id="PTHR48111:SF40">
    <property type="entry name" value="PHOSPHATE REGULON TRANSCRIPTIONAL REGULATORY PROTEIN PHOB"/>
    <property type="match status" value="1"/>
</dbReference>
<dbReference type="Gene3D" id="3.40.50.2300">
    <property type="match status" value="1"/>
</dbReference>
<dbReference type="SMART" id="SM00448">
    <property type="entry name" value="REC"/>
    <property type="match status" value="1"/>
</dbReference>
<dbReference type="OrthoDB" id="5343479at2"/>
<feature type="domain" description="OmpR/PhoB-type" evidence="7">
    <location>
        <begin position="130"/>
        <end position="227"/>
    </location>
</feature>
<dbReference type="InterPro" id="IPR036388">
    <property type="entry name" value="WH-like_DNA-bd_sf"/>
</dbReference>
<evidence type="ECO:0000259" key="7">
    <source>
        <dbReference type="PROSITE" id="PS51755"/>
    </source>
</evidence>
<keyword evidence="3 5" id="KW-0238">DNA-binding</keyword>
<dbReference type="CDD" id="cd00383">
    <property type="entry name" value="trans_reg_C"/>
    <property type="match status" value="1"/>
</dbReference>
<reference evidence="8 9" key="1">
    <citation type="submission" date="2015-07" db="EMBL/GenBank/DDBJ databases">
        <title>The draft genome sequence of Leadbetterella sp. JN14-9.</title>
        <authorList>
            <person name="Liu Y."/>
            <person name="Du J."/>
            <person name="Shao Z."/>
        </authorList>
    </citation>
    <scope>NUCLEOTIDE SEQUENCE [LARGE SCALE GENOMIC DNA]</scope>
    <source>
        <strain evidence="8 9">JN14-9</strain>
    </source>
</reference>
<dbReference type="Gene3D" id="1.10.10.10">
    <property type="entry name" value="Winged helix-like DNA-binding domain superfamily/Winged helix DNA-binding domain"/>
    <property type="match status" value="1"/>
</dbReference>
<accession>A0A0P7C8E9</accession>
<evidence type="ECO:0000256" key="3">
    <source>
        <dbReference type="ARBA" id="ARBA00023125"/>
    </source>
</evidence>
<dbReference type="GO" id="GO:0000976">
    <property type="term" value="F:transcription cis-regulatory region binding"/>
    <property type="evidence" value="ECO:0007669"/>
    <property type="project" value="TreeGrafter"/>
</dbReference>
<dbReference type="InterPro" id="IPR001867">
    <property type="entry name" value="OmpR/PhoB-type_DNA-bd"/>
</dbReference>
<dbReference type="InterPro" id="IPR011006">
    <property type="entry name" value="CheY-like_superfamily"/>
</dbReference>
<evidence type="ECO:0000256" key="2">
    <source>
        <dbReference type="ARBA" id="ARBA00023012"/>
    </source>
</evidence>
<evidence type="ECO:0000256" key="4">
    <source>
        <dbReference type="PROSITE-ProRule" id="PRU00169"/>
    </source>
</evidence>
<feature type="modified residue" description="4-aspartylphosphate" evidence="4">
    <location>
        <position position="52"/>
    </location>
</feature>
<dbReference type="InterPro" id="IPR001789">
    <property type="entry name" value="Sig_transdc_resp-reg_receiver"/>
</dbReference>
<dbReference type="PANTHER" id="PTHR48111">
    <property type="entry name" value="REGULATOR OF RPOS"/>
    <property type="match status" value="1"/>
</dbReference>
<sequence length="228" mass="25960">MLKVLYLEDEPSLAKIVVETLQSRGMEILHLKTGERALETVQVFHPDVCVFDVMLPGKDGFETGVQFRGAGVETPILFLTAKSLTEDVLKGFKSGGNDYLKKPFSLEELIVRIENLHHLHSREEEAFKRPPEIKLGDFTFDPKKQIIQGPEKVQSLSFRETQLLLMLASKKGEIVSRKDILDTIWGDDHFFNSRNLDVYITRLRGYFKSSDSVQIITLKGVGYRLCTD</sequence>
<dbReference type="AlphaFoldDB" id="A0A0P7C8E9"/>
<keyword evidence="9" id="KW-1185">Reference proteome</keyword>
<dbReference type="SUPFAM" id="SSF52172">
    <property type="entry name" value="CheY-like"/>
    <property type="match status" value="1"/>
</dbReference>
<proteinExistence type="predicted"/>
<gene>
    <name evidence="8" type="ORF">AFM12_09480</name>
</gene>
<dbReference type="InterPro" id="IPR016032">
    <property type="entry name" value="Sig_transdc_resp-reg_C-effctor"/>
</dbReference>
<dbReference type="RefSeq" id="WP_055147150.1">
    <property type="nucleotide sequence ID" value="NZ_JXSZ01000006.1"/>
</dbReference>
<dbReference type="STRING" id="1605367.AFM12_09480"/>
<evidence type="ECO:0000259" key="6">
    <source>
        <dbReference type="PROSITE" id="PS50110"/>
    </source>
</evidence>
<dbReference type="PATRIC" id="fig|1605367.3.peg.3282"/>
<evidence type="ECO:0000313" key="9">
    <source>
        <dbReference type="Proteomes" id="UP000050454"/>
    </source>
</evidence>
<dbReference type="GO" id="GO:0005829">
    <property type="term" value="C:cytosol"/>
    <property type="evidence" value="ECO:0007669"/>
    <property type="project" value="TreeGrafter"/>
</dbReference>
<dbReference type="Pfam" id="PF00072">
    <property type="entry name" value="Response_reg"/>
    <property type="match status" value="1"/>
</dbReference>